<dbReference type="Proteomes" id="UP000003157">
    <property type="component" value="Unassembled WGS sequence"/>
</dbReference>
<keyword evidence="3" id="KW-1185">Reference proteome</keyword>
<evidence type="ECO:0000313" key="2">
    <source>
        <dbReference type="EMBL" id="EFW05048.1"/>
    </source>
</evidence>
<dbReference type="CDD" id="cd04182">
    <property type="entry name" value="GT_2_like_f"/>
    <property type="match status" value="1"/>
</dbReference>
<dbReference type="RefSeq" id="WP_008788738.1">
    <property type="nucleotide sequence ID" value="NZ_AKCB01000003.1"/>
</dbReference>
<proteinExistence type="predicted"/>
<dbReference type="HOGENOM" id="CLU_061980_1_0_9"/>
<protein>
    <recommendedName>
        <fullName evidence="1">MobA-like NTP transferase domain-containing protein</fullName>
    </recommendedName>
</protein>
<name>E7GA40_9FIRM</name>
<organism evidence="2 3">
    <name type="scientific">Coprobacillus cateniformis</name>
    <dbReference type="NCBI Taxonomy" id="100884"/>
    <lineage>
        <taxon>Bacteria</taxon>
        <taxon>Bacillati</taxon>
        <taxon>Bacillota</taxon>
        <taxon>Erysipelotrichia</taxon>
        <taxon>Erysipelotrichales</taxon>
        <taxon>Coprobacillaceae</taxon>
        <taxon>Coprobacillus</taxon>
    </lineage>
</organism>
<comment type="caution">
    <text evidence="2">The sequence shown here is derived from an EMBL/GenBank/DDBJ whole genome shotgun (WGS) entry which is preliminary data.</text>
</comment>
<evidence type="ECO:0000313" key="3">
    <source>
        <dbReference type="Proteomes" id="UP000003157"/>
    </source>
</evidence>
<accession>E7GA40</accession>
<dbReference type="GO" id="GO:0016779">
    <property type="term" value="F:nucleotidyltransferase activity"/>
    <property type="evidence" value="ECO:0007669"/>
    <property type="project" value="UniProtKB-ARBA"/>
</dbReference>
<gene>
    <name evidence="2" type="ORF">HMPREF9488_01630</name>
</gene>
<dbReference type="Pfam" id="PF12804">
    <property type="entry name" value="NTP_transf_3"/>
    <property type="match status" value="1"/>
</dbReference>
<dbReference type="Gene3D" id="3.90.550.10">
    <property type="entry name" value="Spore Coat Polysaccharide Biosynthesis Protein SpsA, Chain A"/>
    <property type="match status" value="1"/>
</dbReference>
<evidence type="ECO:0000259" key="1">
    <source>
        <dbReference type="Pfam" id="PF12804"/>
    </source>
</evidence>
<reference evidence="2 3" key="1">
    <citation type="submission" date="2010-12" db="EMBL/GenBank/DDBJ databases">
        <title>The Genome Sequence of Coprobacillus sp. strain 29_1.</title>
        <authorList>
            <consortium name="The Broad Institute Genome Sequencing Platform"/>
            <person name="Earl A."/>
            <person name="Ward D."/>
            <person name="Feldgarden M."/>
            <person name="Gevers D."/>
            <person name="Daigneault M."/>
            <person name="Sibley C.D."/>
            <person name="White A."/>
            <person name="Strauss J."/>
            <person name="Allen-Vercoe E."/>
            <person name="Young S.K."/>
            <person name="Zeng Q."/>
            <person name="Gargeya S."/>
            <person name="Fitzgerald M."/>
            <person name="Haas B."/>
            <person name="Abouelleil A."/>
            <person name="Alvarado L."/>
            <person name="Arachchi H.M."/>
            <person name="Berlin A."/>
            <person name="Brown A."/>
            <person name="Chapman S.B."/>
            <person name="Chen Z."/>
            <person name="Dunbar C."/>
            <person name="Freedman E."/>
            <person name="Gearin G."/>
            <person name="Gellesch M."/>
            <person name="Goldberg J."/>
            <person name="Griggs A."/>
            <person name="Gujja S."/>
            <person name="Heilman E."/>
            <person name="Heiman D."/>
            <person name="Howarth C."/>
            <person name="Larson L."/>
            <person name="Lui A."/>
            <person name="MacDonald P.J.P."/>
            <person name="Mehta T."/>
            <person name="Montmayeur A."/>
            <person name="Murphy C."/>
            <person name="Neiman D."/>
            <person name="Pearson M."/>
            <person name="Priest M."/>
            <person name="Roberts A."/>
            <person name="Saif S."/>
            <person name="Shea T."/>
            <person name="Shenoy N."/>
            <person name="Sisk P."/>
            <person name="Stolte C."/>
            <person name="Sykes S."/>
            <person name="White J."/>
            <person name="Yandava C."/>
            <person name="Nusbaum C."/>
            <person name="Birren B."/>
        </authorList>
    </citation>
    <scope>NUCLEOTIDE SEQUENCE [LARGE SCALE GENOMIC DNA]</scope>
    <source>
        <strain evidence="2 3">29_1</strain>
    </source>
</reference>
<dbReference type="OrthoDB" id="9797742at2"/>
<dbReference type="InterPro" id="IPR029044">
    <property type="entry name" value="Nucleotide-diphossugar_trans"/>
</dbReference>
<dbReference type="eggNOG" id="COG2068">
    <property type="taxonomic scope" value="Bacteria"/>
</dbReference>
<feature type="domain" description="MobA-like NTP transferase" evidence="1">
    <location>
        <begin position="6"/>
        <end position="171"/>
    </location>
</feature>
<sequence length="199" mass="23219">MKIHMIYLAAGNSRRFGSNKLLYSFRGLPLYQYGLKQLRELLEKNENYTLDVVTQYDEIIEYIKELSCPRLYSIKSEKSHLGLSYSIQAGIQKYSNDKDCYFLFLVADQPYIQSSTMNGMINLIINNHALLGTVKYQQQVGNPTMFHCQLYNELMKLKGDEGGRKIIDKYSSVCLKVPVMDRKELYDYDYLQDIKNNEV</sequence>
<dbReference type="InterPro" id="IPR025877">
    <property type="entry name" value="MobA-like_NTP_Trfase"/>
</dbReference>
<dbReference type="PANTHER" id="PTHR43777:SF1">
    <property type="entry name" value="MOLYBDENUM COFACTOR CYTIDYLYLTRANSFERASE"/>
    <property type="match status" value="1"/>
</dbReference>
<dbReference type="SUPFAM" id="SSF53448">
    <property type="entry name" value="Nucleotide-diphospho-sugar transferases"/>
    <property type="match status" value="1"/>
</dbReference>
<dbReference type="PANTHER" id="PTHR43777">
    <property type="entry name" value="MOLYBDENUM COFACTOR CYTIDYLYLTRANSFERASE"/>
    <property type="match status" value="1"/>
</dbReference>
<dbReference type="EMBL" id="ADKX01000030">
    <property type="protein sequence ID" value="EFW05048.1"/>
    <property type="molecule type" value="Genomic_DNA"/>
</dbReference>
<dbReference type="STRING" id="100884.GCA_000269565_03472"/>
<dbReference type="AlphaFoldDB" id="E7GA40"/>
<dbReference type="GeneID" id="78231230"/>